<feature type="compositionally biased region" description="Polar residues" evidence="1">
    <location>
        <begin position="1"/>
        <end position="11"/>
    </location>
</feature>
<dbReference type="EMBL" id="KQ435916">
    <property type="protein sequence ID" value="KOX68754.1"/>
    <property type="molecule type" value="Genomic_DNA"/>
</dbReference>
<proteinExistence type="predicted"/>
<feature type="region of interest" description="Disordered" evidence="1">
    <location>
        <begin position="1"/>
        <end position="34"/>
    </location>
</feature>
<name>A0A0N0BCA9_9HYME</name>
<evidence type="ECO:0000313" key="2">
    <source>
        <dbReference type="EMBL" id="KOX68754.1"/>
    </source>
</evidence>
<gene>
    <name evidence="2" type="ORF">WN51_07247</name>
</gene>
<evidence type="ECO:0000256" key="1">
    <source>
        <dbReference type="SAM" id="MobiDB-lite"/>
    </source>
</evidence>
<evidence type="ECO:0000313" key="3">
    <source>
        <dbReference type="Proteomes" id="UP000053105"/>
    </source>
</evidence>
<dbReference type="AlphaFoldDB" id="A0A0N0BCA9"/>
<accession>A0A0N0BCA9</accession>
<dbReference type="Proteomes" id="UP000053105">
    <property type="component" value="Unassembled WGS sequence"/>
</dbReference>
<sequence>MTSGEFPSYNTHGLGAGASGSRNATHWSFEPDMRTESDATRCRLAISAKEAQPLLADEVSHEETIADRPRSNVAGAATPGKTTAQSRLGIEDSPLVTNHRVQGQEFPSPISTFLRSLSYDEIIKQFAHA</sequence>
<reference evidence="2 3" key="1">
    <citation type="submission" date="2015-07" db="EMBL/GenBank/DDBJ databases">
        <title>The genome of Melipona quadrifasciata.</title>
        <authorList>
            <person name="Pan H."/>
            <person name="Kapheim K."/>
        </authorList>
    </citation>
    <scope>NUCLEOTIDE SEQUENCE [LARGE SCALE GENOMIC DNA]</scope>
    <source>
        <strain evidence="2">0111107301</strain>
        <tissue evidence="2">Whole body</tissue>
    </source>
</reference>
<keyword evidence="3" id="KW-1185">Reference proteome</keyword>
<organism evidence="2 3">
    <name type="scientific">Melipona quadrifasciata</name>
    <dbReference type="NCBI Taxonomy" id="166423"/>
    <lineage>
        <taxon>Eukaryota</taxon>
        <taxon>Metazoa</taxon>
        <taxon>Ecdysozoa</taxon>
        <taxon>Arthropoda</taxon>
        <taxon>Hexapoda</taxon>
        <taxon>Insecta</taxon>
        <taxon>Pterygota</taxon>
        <taxon>Neoptera</taxon>
        <taxon>Endopterygota</taxon>
        <taxon>Hymenoptera</taxon>
        <taxon>Apocrita</taxon>
        <taxon>Aculeata</taxon>
        <taxon>Apoidea</taxon>
        <taxon>Anthophila</taxon>
        <taxon>Apidae</taxon>
        <taxon>Melipona</taxon>
    </lineage>
</organism>
<feature type="region of interest" description="Disordered" evidence="1">
    <location>
        <begin position="62"/>
        <end position="85"/>
    </location>
</feature>
<protein>
    <submittedName>
        <fullName evidence="2">Uncharacterized protein</fullName>
    </submittedName>
</protein>